<name>A0A0R1JGX4_9LACO</name>
<evidence type="ECO:0000256" key="1">
    <source>
        <dbReference type="ARBA" id="ARBA00022598"/>
    </source>
</evidence>
<dbReference type="Pfam" id="PF03099">
    <property type="entry name" value="BPL_LplA_LipB"/>
    <property type="match status" value="1"/>
</dbReference>
<dbReference type="GO" id="GO:0016740">
    <property type="term" value="F:transferase activity"/>
    <property type="evidence" value="ECO:0007669"/>
    <property type="project" value="UniProtKB-ARBA"/>
</dbReference>
<dbReference type="InterPro" id="IPR045864">
    <property type="entry name" value="aa-tRNA-synth_II/BPL/LPL"/>
</dbReference>
<dbReference type="Proteomes" id="UP000051804">
    <property type="component" value="Unassembled WGS sequence"/>
</dbReference>
<dbReference type="GO" id="GO:0009249">
    <property type="term" value="P:protein lipoylation"/>
    <property type="evidence" value="ECO:0007669"/>
    <property type="project" value="UniProtKB-ARBA"/>
</dbReference>
<proteinExistence type="predicted"/>
<dbReference type="Gene3D" id="3.30.930.10">
    <property type="entry name" value="Bira Bifunctional Protein, Domain 2"/>
    <property type="match status" value="1"/>
</dbReference>
<evidence type="ECO:0000313" key="3">
    <source>
        <dbReference type="EMBL" id="KRK70316.1"/>
    </source>
</evidence>
<dbReference type="NCBIfam" id="TIGR00121">
    <property type="entry name" value="birA_ligase"/>
    <property type="match status" value="1"/>
</dbReference>
<dbReference type="CDD" id="cd16442">
    <property type="entry name" value="BPL"/>
    <property type="match status" value="1"/>
</dbReference>
<dbReference type="PANTHER" id="PTHR12835">
    <property type="entry name" value="BIOTIN PROTEIN LIGASE"/>
    <property type="match status" value="1"/>
</dbReference>
<dbReference type="PATRIC" id="fig|1291734.4.peg.393"/>
<dbReference type="EMBL" id="AZDJ01000032">
    <property type="protein sequence ID" value="KRK70316.1"/>
    <property type="molecule type" value="Genomic_DNA"/>
</dbReference>
<gene>
    <name evidence="3" type="ORF">FD02_GL000379</name>
</gene>
<protein>
    <submittedName>
        <fullName evidence="3">Biotin operon repressor</fullName>
    </submittedName>
</protein>
<accession>A0A0R1JGX4</accession>
<dbReference type="OrthoDB" id="9807064at2"/>
<evidence type="ECO:0000313" key="4">
    <source>
        <dbReference type="Proteomes" id="UP000051804"/>
    </source>
</evidence>
<reference evidence="3 4" key="1">
    <citation type="journal article" date="2015" name="Genome Announc.">
        <title>Expanding the biotechnology potential of lactobacilli through comparative genomics of 213 strains and associated genera.</title>
        <authorList>
            <person name="Sun Z."/>
            <person name="Harris H.M."/>
            <person name="McCann A."/>
            <person name="Guo C."/>
            <person name="Argimon S."/>
            <person name="Zhang W."/>
            <person name="Yang X."/>
            <person name="Jeffery I.B."/>
            <person name="Cooney J.C."/>
            <person name="Kagawa T.F."/>
            <person name="Liu W."/>
            <person name="Song Y."/>
            <person name="Salvetti E."/>
            <person name="Wrobel A."/>
            <person name="Rasinkangas P."/>
            <person name="Parkhill J."/>
            <person name="Rea M.C."/>
            <person name="O'Sullivan O."/>
            <person name="Ritari J."/>
            <person name="Douillard F.P."/>
            <person name="Paul Ross R."/>
            <person name="Yang R."/>
            <person name="Briner A.E."/>
            <person name="Felis G.E."/>
            <person name="de Vos W.M."/>
            <person name="Barrangou R."/>
            <person name="Klaenhammer T.R."/>
            <person name="Caufield P.W."/>
            <person name="Cui Y."/>
            <person name="Zhang H."/>
            <person name="O'Toole P.W."/>
        </authorList>
    </citation>
    <scope>NUCLEOTIDE SEQUENCE [LARGE SCALE GENOMIC DNA]</scope>
    <source>
        <strain evidence="3 4">JCM 17158</strain>
    </source>
</reference>
<dbReference type="InterPro" id="IPR004408">
    <property type="entry name" value="Biotin_CoA_COase_ligase"/>
</dbReference>
<dbReference type="STRING" id="1291734.FD02_GL000379"/>
<organism evidence="3 4">
    <name type="scientific">Lacticaseibacillus nasuensis JCM 17158</name>
    <dbReference type="NCBI Taxonomy" id="1291734"/>
    <lineage>
        <taxon>Bacteria</taxon>
        <taxon>Bacillati</taxon>
        <taxon>Bacillota</taxon>
        <taxon>Bacilli</taxon>
        <taxon>Lactobacillales</taxon>
        <taxon>Lactobacillaceae</taxon>
        <taxon>Lacticaseibacillus</taxon>
    </lineage>
</organism>
<dbReference type="SUPFAM" id="SSF55681">
    <property type="entry name" value="Class II aaRS and biotin synthetases"/>
    <property type="match status" value="1"/>
</dbReference>
<dbReference type="PANTHER" id="PTHR12835:SF5">
    <property type="entry name" value="BIOTIN--PROTEIN LIGASE"/>
    <property type="match status" value="1"/>
</dbReference>
<comment type="caution">
    <text evidence="3">The sequence shown here is derived from an EMBL/GenBank/DDBJ whole genome shotgun (WGS) entry which is preliminary data.</text>
</comment>
<dbReference type="Gene3D" id="2.30.30.100">
    <property type="match status" value="1"/>
</dbReference>
<dbReference type="RefSeq" id="WP_056951927.1">
    <property type="nucleotide sequence ID" value="NZ_AZDJ01000032.1"/>
</dbReference>
<dbReference type="InterPro" id="IPR004143">
    <property type="entry name" value="BPL_LPL_catalytic"/>
</dbReference>
<evidence type="ECO:0000259" key="2">
    <source>
        <dbReference type="Pfam" id="PF03099"/>
    </source>
</evidence>
<dbReference type="GO" id="GO:0005737">
    <property type="term" value="C:cytoplasm"/>
    <property type="evidence" value="ECO:0007669"/>
    <property type="project" value="TreeGrafter"/>
</dbReference>
<keyword evidence="1" id="KW-0436">Ligase</keyword>
<dbReference type="AlphaFoldDB" id="A0A0R1JGX4"/>
<dbReference type="GO" id="GO:0004077">
    <property type="term" value="F:biotin--[biotin carboxyl-carrier protein] ligase activity"/>
    <property type="evidence" value="ECO:0007669"/>
    <property type="project" value="InterPro"/>
</dbReference>
<keyword evidence="4" id="KW-1185">Reference proteome</keyword>
<sequence>MIDAVALRQAVATTWPNLVIHSLSTTSSTQQVVAEQVAAGATVPRLVVADQQTAGIGRHGHGFVSPAGGVYFTLALPAWASPLLTPAAGVAMQRAIHQVTGLQPTLKWVNDVLVADRKVCGILATRVAGHGQARDLIGCGVNLVAPANVPPADAVPVGGLFPRQPAATVATALVAAWLTELANLQAQPATIMPHYRRHAAWLNQRVRVQPGRTPIEGTLIGFTATGGLQLQTATGTMTVTTGSLRRIAPA</sequence>
<feature type="domain" description="BPL/LPL catalytic" evidence="2">
    <location>
        <begin position="26"/>
        <end position="142"/>
    </location>
</feature>